<evidence type="ECO:0000313" key="2">
    <source>
        <dbReference type="Proteomes" id="UP001159363"/>
    </source>
</evidence>
<dbReference type="EMBL" id="JARBHB010000005">
    <property type="protein sequence ID" value="KAJ8884323.1"/>
    <property type="molecule type" value="Genomic_DNA"/>
</dbReference>
<sequence>MRKRHSIRALSGGTRQRWRKGGNYILQERFRPTSPGERGRREVGNHCAGRESLGEGGAAVVQWSDYLPPTKANRVLLLTGSLPNFLWESCKTMPLVGGFSLDSPAPPPSHFVLPCRSILTRPHQLSIASSPPPSFLLICLVPERMRFTITGVIPVKEFVLTLVLDNHLASQCQEKSICYFSFKHGATVSERLECSPPTMANRVQSPAGSPDFRKWESCRTMPLVSGFSRGSPVISRPFIPASLHLHFNHPHRLSRPLTGTSALKFPTPAGGRARALVRYHNRPMRYPSGLHHDRVTAAVNISVLYDCFIHLSSHLAVETMLKRCTRRVAHVVRREHCTPVQNLAFSGVGALDERGSVALIASVLLSLKRRKKKLQVSSSLNFKACFVDAYGAPQPPGNFVDSSEEKENCIHVDMCLSFHWTMVCKTRPERLSTNDEPARKIRNESLETWSGVKSETCETAIGICTEIIGCTARQFSALRIGVMGH</sequence>
<keyword evidence="2" id="KW-1185">Reference proteome</keyword>
<comment type="caution">
    <text evidence="1">The sequence shown here is derived from an EMBL/GenBank/DDBJ whole genome shotgun (WGS) entry which is preliminary data.</text>
</comment>
<accession>A0ABQ9HJ08</accession>
<evidence type="ECO:0000313" key="1">
    <source>
        <dbReference type="EMBL" id="KAJ8884323.1"/>
    </source>
</evidence>
<name>A0ABQ9HJ08_9NEOP</name>
<protein>
    <submittedName>
        <fullName evidence="1">Uncharacterized protein</fullName>
    </submittedName>
</protein>
<proteinExistence type="predicted"/>
<gene>
    <name evidence="1" type="ORF">PR048_016180</name>
</gene>
<reference evidence="1 2" key="1">
    <citation type="submission" date="2023-02" db="EMBL/GenBank/DDBJ databases">
        <title>LHISI_Scaffold_Assembly.</title>
        <authorList>
            <person name="Stuart O.P."/>
            <person name="Cleave R."/>
            <person name="Magrath M.J.L."/>
            <person name="Mikheyev A.S."/>
        </authorList>
    </citation>
    <scope>NUCLEOTIDE SEQUENCE [LARGE SCALE GENOMIC DNA]</scope>
    <source>
        <strain evidence="1">Daus_M_001</strain>
        <tissue evidence="1">Leg muscle</tissue>
    </source>
</reference>
<organism evidence="1 2">
    <name type="scientific">Dryococelus australis</name>
    <dbReference type="NCBI Taxonomy" id="614101"/>
    <lineage>
        <taxon>Eukaryota</taxon>
        <taxon>Metazoa</taxon>
        <taxon>Ecdysozoa</taxon>
        <taxon>Arthropoda</taxon>
        <taxon>Hexapoda</taxon>
        <taxon>Insecta</taxon>
        <taxon>Pterygota</taxon>
        <taxon>Neoptera</taxon>
        <taxon>Polyneoptera</taxon>
        <taxon>Phasmatodea</taxon>
        <taxon>Verophasmatodea</taxon>
        <taxon>Anareolatae</taxon>
        <taxon>Phasmatidae</taxon>
        <taxon>Eurycanthinae</taxon>
        <taxon>Dryococelus</taxon>
    </lineage>
</organism>
<dbReference type="Proteomes" id="UP001159363">
    <property type="component" value="Chromosome 4"/>
</dbReference>